<name>A0A1U7IYA9_9CYAN</name>
<evidence type="ECO:0000259" key="2">
    <source>
        <dbReference type="SMART" id="SM00912"/>
    </source>
</evidence>
<comment type="caution">
    <text evidence="3">The sequence shown here is derived from an EMBL/GenBank/DDBJ whole genome shotgun (WGS) entry which is preliminary data.</text>
</comment>
<dbReference type="AlphaFoldDB" id="A0A1U7IYA9"/>
<organism evidence="3 4">
    <name type="scientific">Phormidium tenue NIES-30</name>
    <dbReference type="NCBI Taxonomy" id="549789"/>
    <lineage>
        <taxon>Bacteria</taxon>
        <taxon>Bacillati</taxon>
        <taxon>Cyanobacteriota</taxon>
        <taxon>Cyanophyceae</taxon>
        <taxon>Oscillatoriophycideae</taxon>
        <taxon>Oscillatoriales</taxon>
        <taxon>Oscillatoriaceae</taxon>
        <taxon>Phormidium</taxon>
    </lineage>
</organism>
<dbReference type="InterPro" id="IPR012334">
    <property type="entry name" value="Pectin_lyas_fold"/>
</dbReference>
<protein>
    <recommendedName>
        <fullName evidence="2">Filamentous haemagglutinin FhaB/tRNA nuclease CdiA-like TPS domain-containing protein</fullName>
    </recommendedName>
</protein>
<reference evidence="3 4" key="1">
    <citation type="submission" date="2016-11" db="EMBL/GenBank/DDBJ databases">
        <title>Draft Genome Sequences of Nine Cyanobacterial Strains from Diverse Habitats.</title>
        <authorList>
            <person name="Zhu T."/>
            <person name="Hou S."/>
            <person name="Lu X."/>
            <person name="Hess W.R."/>
        </authorList>
    </citation>
    <scope>NUCLEOTIDE SEQUENCE [LARGE SCALE GENOMIC DNA]</scope>
    <source>
        <strain evidence="3 4">NIES-30</strain>
    </source>
</reference>
<evidence type="ECO:0000313" key="3">
    <source>
        <dbReference type="EMBL" id="OKH43518.1"/>
    </source>
</evidence>
<sequence length="1132" mass="114053">MRYSTLPVCGMLVLGAIATLTATSPTLAQLVPDATLGTESSTVTPDAPVQGGFAELIGGGAVQEGNLFHSFLEFNVDAGQRVYFANPAGVEAIFSRVTGGSPSNIFGTLGVDGTADLFLMNPNGLVFGPGARLDVQGAFTATTASAIQFGEQGSFGAADPNPLPILTVDPSALWFNQLSRGSITSQGILFVDGGQSLILAGGNIVLDNSILDVDLSAGGRIELGAVAGEGTVQLAKDDSLLRLTFPGGLERADIIIKNSGIDVSANGGGSIAITGRNVNTSGSTILAGIASGVGNEQSQAGDINLDAAETLRVEANSIIANQITPGGIGNAGTVNISANNFIADQSNISGIAFGPGNAGDINILVDRDIALNASNVFSLGIESLAANAGNVNIKTTNLSLSNGAQISASSFGIGTTGNVVVNARDRVSLDGFPSAIFSSIFGSSQNIGGDIRITARELSLTNSAKLDTSVNGQGSGGNVIIDVQDGFIIDGIIEGRPGSSIFSTIEEQGTGTAGDVRINAGFVALTNSGTIQSLTRGQGNAGNIFIQARDFVSLDGFASRGTTIVPGIDEPVFVIIPSAIASVVTNNGNASGNAGDIYIQAGNYISLSDTASITSSIESEIAIGNAGNVTLEAGSFFANNGNIGTTTVAQGDAGDITINTRDRVDVDNLSRLQSFTDGLGDAGNIKIVSQGIVSFNNGAQIQAGTFRNGNAGNIEIDAVTTVSLNSGILFQNDEFFPSAFLSTVDTTSTGEGGNISVRAGALSVTEGAVISATTVGRGPAGNIQVEARDRLLIDGYSAQSGFPSRLQTSTEFPTSGPSGDIDLSARQVQVLNGGQVLANSEGRSSAGTVRVNATDSILVSGSNPTFAAQAANRPSIARLFIPQSTISVRSSAAGAAGNLIIGDLGNTPRLVLDQGGQLIAESAAVNGGNIVIDLSQVLLLRNGSLISATAGTAQAGGNGGNITIRAPFIVAIPSENSDIRADAFAGAGGNVSIAARGIFGIEPRLDRSPLSDITATSELGVSGVVAVETLDTSFIEGSLTPLEDALVDTAALTSGSCIARTGPGLGAFTVTGGGGLPLSPGDGAISAYPTGTVRTVEESTASAIQEPDGVYQLPDGRLVLSRRCADRSAPRG</sequence>
<keyword evidence="1" id="KW-0732">Signal</keyword>
<dbReference type="Proteomes" id="UP000185557">
    <property type="component" value="Unassembled WGS sequence"/>
</dbReference>
<accession>A0A1U7IYA9</accession>
<dbReference type="RefSeq" id="WP_073611112.1">
    <property type="nucleotide sequence ID" value="NZ_MRCG01000032.1"/>
</dbReference>
<dbReference type="OrthoDB" id="436571at2"/>
<dbReference type="InterPro" id="IPR008638">
    <property type="entry name" value="FhaB/CdiA-like_TPS"/>
</dbReference>
<gene>
    <name evidence="3" type="ORF">NIES30_24655</name>
</gene>
<dbReference type="SUPFAM" id="SSF51126">
    <property type="entry name" value="Pectin lyase-like"/>
    <property type="match status" value="5"/>
</dbReference>
<dbReference type="Gene3D" id="2.160.20.10">
    <property type="entry name" value="Single-stranded right-handed beta-helix, Pectin lyase-like"/>
    <property type="match status" value="3"/>
</dbReference>
<feature type="chain" id="PRO_5013387191" description="Filamentous haemagglutinin FhaB/tRNA nuclease CdiA-like TPS domain-containing protein" evidence="1">
    <location>
        <begin position="29"/>
        <end position="1132"/>
    </location>
</feature>
<dbReference type="SMART" id="SM00912">
    <property type="entry name" value="Haemagg_act"/>
    <property type="match status" value="1"/>
</dbReference>
<dbReference type="STRING" id="549789.NIES30_24655"/>
<dbReference type="InterPro" id="IPR011050">
    <property type="entry name" value="Pectin_lyase_fold/virulence"/>
</dbReference>
<proteinExistence type="predicted"/>
<dbReference type="EMBL" id="MRCG01000032">
    <property type="protein sequence ID" value="OKH43518.1"/>
    <property type="molecule type" value="Genomic_DNA"/>
</dbReference>
<feature type="signal peptide" evidence="1">
    <location>
        <begin position="1"/>
        <end position="28"/>
    </location>
</feature>
<evidence type="ECO:0000313" key="4">
    <source>
        <dbReference type="Proteomes" id="UP000185557"/>
    </source>
</evidence>
<evidence type="ECO:0000256" key="1">
    <source>
        <dbReference type="SAM" id="SignalP"/>
    </source>
</evidence>
<dbReference type="NCBIfam" id="TIGR01901">
    <property type="entry name" value="adhes_NPXG"/>
    <property type="match status" value="1"/>
</dbReference>
<dbReference type="Pfam" id="PF05860">
    <property type="entry name" value="TPS"/>
    <property type="match status" value="1"/>
</dbReference>
<keyword evidence="4" id="KW-1185">Reference proteome</keyword>
<feature type="domain" description="Filamentous haemagglutinin FhaB/tRNA nuclease CdiA-like TPS" evidence="2">
    <location>
        <begin position="37"/>
        <end position="150"/>
    </location>
</feature>